<feature type="domain" description="PDZ" evidence="5">
    <location>
        <begin position="533"/>
        <end position="613"/>
    </location>
</feature>
<proteinExistence type="predicted"/>
<dbReference type="InterPro" id="IPR036034">
    <property type="entry name" value="PDZ_sf"/>
</dbReference>
<feature type="domain" description="PDZ" evidence="5">
    <location>
        <begin position="221"/>
        <end position="303"/>
    </location>
</feature>
<feature type="transmembrane region" description="Helical" evidence="4">
    <location>
        <begin position="12"/>
        <end position="32"/>
    </location>
</feature>
<dbReference type="Pfam" id="PF00595">
    <property type="entry name" value="PDZ"/>
    <property type="match status" value="7"/>
</dbReference>
<feature type="transmembrane region" description="Helical" evidence="4">
    <location>
        <begin position="38"/>
        <end position="60"/>
    </location>
</feature>
<dbReference type="CDD" id="cd00136">
    <property type="entry name" value="PDZ_canonical"/>
    <property type="match status" value="1"/>
</dbReference>
<feature type="domain" description="PDZ" evidence="5">
    <location>
        <begin position="681"/>
        <end position="762"/>
    </location>
</feature>
<dbReference type="PROSITE" id="PS50106">
    <property type="entry name" value="PDZ"/>
    <property type="match status" value="9"/>
</dbReference>
<dbReference type="InterPro" id="IPR041489">
    <property type="entry name" value="PDZ_6"/>
</dbReference>
<dbReference type="Proteomes" id="UP001158576">
    <property type="component" value="Chromosome XSR"/>
</dbReference>
<feature type="domain" description="PDZ" evidence="5">
    <location>
        <begin position="440"/>
        <end position="521"/>
    </location>
</feature>
<organism evidence="6 7">
    <name type="scientific">Oikopleura dioica</name>
    <name type="common">Tunicate</name>
    <dbReference type="NCBI Taxonomy" id="34765"/>
    <lineage>
        <taxon>Eukaryota</taxon>
        <taxon>Metazoa</taxon>
        <taxon>Chordata</taxon>
        <taxon>Tunicata</taxon>
        <taxon>Appendicularia</taxon>
        <taxon>Copelata</taxon>
        <taxon>Oikopleuridae</taxon>
        <taxon>Oikopleura</taxon>
    </lineage>
</organism>
<evidence type="ECO:0000256" key="4">
    <source>
        <dbReference type="SAM" id="Phobius"/>
    </source>
</evidence>
<dbReference type="EMBL" id="OU015569">
    <property type="protein sequence ID" value="CAG5095343.1"/>
    <property type="molecule type" value="Genomic_DNA"/>
</dbReference>
<gene>
    <name evidence="6" type="ORF">OKIOD_LOCUS5702</name>
</gene>
<evidence type="ECO:0000256" key="1">
    <source>
        <dbReference type="ARBA" id="ARBA00004236"/>
    </source>
</evidence>
<reference evidence="6 7" key="1">
    <citation type="submission" date="2021-04" db="EMBL/GenBank/DDBJ databases">
        <authorList>
            <person name="Bliznina A."/>
        </authorList>
    </citation>
    <scope>NUCLEOTIDE SEQUENCE [LARGE SCALE GENOMIC DNA]</scope>
</reference>
<evidence type="ECO:0000259" key="5">
    <source>
        <dbReference type="PROSITE" id="PS50106"/>
    </source>
</evidence>
<dbReference type="PANTHER" id="PTHR14191:SF29">
    <property type="entry name" value="PDZ DOMAIN-CONTAINING PROTEIN"/>
    <property type="match status" value="1"/>
</dbReference>
<feature type="domain" description="PDZ" evidence="5">
    <location>
        <begin position="905"/>
        <end position="978"/>
    </location>
</feature>
<feature type="domain" description="PDZ" evidence="5">
    <location>
        <begin position="333"/>
        <end position="390"/>
    </location>
</feature>
<dbReference type="InterPro" id="IPR051067">
    <property type="entry name" value="NHER"/>
</dbReference>
<dbReference type="CDD" id="cd06768">
    <property type="entry name" value="PDZ_NHERF-like"/>
    <property type="match status" value="3"/>
</dbReference>
<feature type="domain" description="PDZ" evidence="5">
    <location>
        <begin position="774"/>
        <end position="845"/>
    </location>
</feature>
<feature type="transmembrane region" description="Helical" evidence="4">
    <location>
        <begin position="152"/>
        <end position="177"/>
    </location>
</feature>
<comment type="subcellular location">
    <subcellularLocation>
        <location evidence="1">Cell membrane</location>
    </subcellularLocation>
</comment>
<dbReference type="Gene3D" id="2.30.42.10">
    <property type="match status" value="9"/>
</dbReference>
<feature type="domain" description="PDZ" evidence="5">
    <location>
        <begin position="1093"/>
        <end position="1172"/>
    </location>
</feature>
<protein>
    <submittedName>
        <fullName evidence="6">Oidioi.mRNA.OKI2018_I69.XSR.g14144.t1.cds</fullName>
    </submittedName>
</protein>
<evidence type="ECO:0000313" key="7">
    <source>
        <dbReference type="Proteomes" id="UP001158576"/>
    </source>
</evidence>
<accession>A0ABN7SHP9</accession>
<evidence type="ECO:0000313" key="6">
    <source>
        <dbReference type="EMBL" id="CAG5095343.1"/>
    </source>
</evidence>
<keyword evidence="2" id="KW-1003">Cell membrane</keyword>
<name>A0ABN7SHP9_OIKDI</name>
<feature type="domain" description="PDZ" evidence="5">
    <location>
        <begin position="1000"/>
        <end position="1066"/>
    </location>
</feature>
<evidence type="ECO:0000256" key="2">
    <source>
        <dbReference type="ARBA" id="ARBA00022475"/>
    </source>
</evidence>
<dbReference type="PANTHER" id="PTHR14191">
    <property type="entry name" value="PDZ DOMAIN CONTAINING PROTEIN"/>
    <property type="match status" value="1"/>
</dbReference>
<dbReference type="SMART" id="SM00228">
    <property type="entry name" value="PDZ"/>
    <property type="match status" value="9"/>
</dbReference>
<keyword evidence="4" id="KW-0472">Membrane</keyword>
<dbReference type="SUPFAM" id="SSF50156">
    <property type="entry name" value="PDZ domain-like"/>
    <property type="match status" value="9"/>
</dbReference>
<dbReference type="InterPro" id="IPR001478">
    <property type="entry name" value="PDZ"/>
</dbReference>
<evidence type="ECO:0000256" key="3">
    <source>
        <dbReference type="ARBA" id="ARBA00022737"/>
    </source>
</evidence>
<keyword evidence="4" id="KW-1133">Transmembrane helix</keyword>
<keyword evidence="7" id="KW-1185">Reference proteome</keyword>
<keyword evidence="4" id="KW-0812">Transmembrane</keyword>
<sequence>MLENSNFYASMMKILGICSLCISFGGMFVINLKKEKLLSIYIGFLSALIFIIASILHALFIRLSYSFEISDIFDYKKDSETIINLQKVELANECCFNTEDWTQMGLNVTDNDKELLQMACTSNNDGGDEFIQRIEYFTEDCVPQVSVFLTEWFIYSIALTVTLLISFIVKFLFVAVYHIRLSHGFEDEEDKTALVGAEQKAAIHSFKAFAKKSGYDLLPELFQINRSSQKVDFGLRLEVDNYRDGIVIKKVKTGSPAEEAGIKEQSRIIEIDGVQLNQNNLPDARFKLEAAGKVLTLLLISEEVDETYSSKNIDLNRENIAGVTLDLQHHPRIIKITKNEHFGFGFRVLSLQNGTGQYVEEVVKGSPAYKAGLQNSDRLIEIDGKRVSKLDVGSASRQTVELLVLSPECDSFFRRKGVQVTRSLAKNMKSKSSRVAKPRYCRLVKLPSEDFGLYVVIDNERVGQIVKWVDVGGVADRGGLRLGDRVVEINGINCEYESHTTITKLILSGENICHLIVVAQEYDMQYKRALPRLTKIYKEDGQLGFCIYYDQDRDGHYVEEVDAGGPAERAGLKIGDRIIQLNGMSVENANHDAVLQKLRNAPSEVSLLVAGGKSDTHYRNIVQFKTSGMDELKNDERPVPEQPIFFTKDEHKDDFVGTEEGESISGFSKLHESADVGVPRLCDLVKLDSEGFGFFLAIDRDREAQIVKRIEADSPARRAGLKDGDRVLEINGIKCDSMGHEAVAELIKNSGNHVKILVLDQKSDQNNIAGKPLLCRLQREKDESFGFTVGTDLHGHYFATVNSGSIAESSGLRVGDRIIELNHINIEHDSPEDVAVRIKSSNNVLLTLSIDTKSFHRYKREKIPITSILAELSKSSKVGRRRNRQRGNFVSNSDVTETSVTVRTDITIFKFEDEDFGFKLARSSGFEESDSSHIIHWLKRGGAAEYFGVRDGDKVLKVDGTDVTAWSVEEVVQYVESTTNGEITLTLEFKEVIDQLQTKTIRIARRAQQSFGFHLWFDADGHFFEDVTIGSPADRAGLKIGDRLGSINAKNPSKWSHEELVDYVRSKCTEEVTLQVLSIANNDEFSSATQPLTVTLTRGDNGSFGFKVTKDAKGFYVEYVQPNGAADQAGVSVGDRLIELDESSLDFMDMDELVQTIQYGGNKLKITLLAKASKSRVRKNPEDTAIFDALHGNVSIDYEVQPRLLQRKPSWQSFDS</sequence>
<dbReference type="Pfam" id="PF17820">
    <property type="entry name" value="PDZ_6"/>
    <property type="match status" value="2"/>
</dbReference>
<keyword evidence="3" id="KW-0677">Repeat</keyword>